<organism evidence="5 6">
    <name type="scientific">Kitasatospora phosalacinea</name>
    <dbReference type="NCBI Taxonomy" id="2065"/>
    <lineage>
        <taxon>Bacteria</taxon>
        <taxon>Bacillati</taxon>
        <taxon>Actinomycetota</taxon>
        <taxon>Actinomycetes</taxon>
        <taxon>Kitasatosporales</taxon>
        <taxon>Streptomycetaceae</taxon>
        <taxon>Kitasatospora</taxon>
    </lineage>
</organism>
<dbReference type="Proteomes" id="UP001165041">
    <property type="component" value="Unassembled WGS sequence"/>
</dbReference>
<dbReference type="FunFam" id="3.60.40.10:FF:000031">
    <property type="entry name" value="PAS sensor protein"/>
    <property type="match status" value="1"/>
</dbReference>
<keyword evidence="1" id="KW-0547">Nucleotide-binding</keyword>
<accession>A0A9W6V378</accession>
<dbReference type="InterPro" id="IPR003439">
    <property type="entry name" value="ABC_transporter-like_ATP-bd"/>
</dbReference>
<sequence>MPRVPLLSLRGITKHYGVVKALDAVDLQVERGQVLGLVGDSGAGKSTLVKAVSAVAPADAGRVEWQGRPVLLRRPADAQRLGIATVYQDQSLVDRLDTVANLYLGRELRRFGVLREIEMEKRSCALLERLSIHLPSVRTPVGTFTMDQRQSVSIARAVLTEPDLVLLDEPAAALTVEQTVRVLGLIRRLRDEGRAVIVVSHNLDDVQAVADRIAVLRLGRNNGLFEARYTSQEQLAAAISGGHPLAVTLQRSLLPRDLPEHEAVEAAHRYLPAHAGVGGDWYDVIPLSGARVALVVGDVVGHGLHAAATMGRLRTAVRNFAMLDLPPDELLTHLDAVVAQIDEEETAGGREGAIIGATCLYAIYDPVSRRCQLARAGHLPLVLVRPDGTVDIPDTPAGPPLGLRGLPFTTVELDIPEGSQLVLYTDGLVESRTEDIDVGLDRLRAALAHPGRTPEQTCRAVLEAMLPTDSADDVALLVARTRAVPADRTTEWDVPSDPAAVAAVRAAATDQLRRWGLEELETGTELILSELVTNAIRYGAAPVRVRLLYGRTLICQVADSSSTSPRVRLAAATDEGGRGLFLVGQIAQRWGTRYTEDGKVIWAEQKLP</sequence>
<dbReference type="InterPro" id="IPR003593">
    <property type="entry name" value="AAA+_ATPase"/>
</dbReference>
<dbReference type="InterPro" id="IPR003594">
    <property type="entry name" value="HATPase_dom"/>
</dbReference>
<dbReference type="Gene3D" id="3.60.40.10">
    <property type="entry name" value="PPM-type phosphatase domain"/>
    <property type="match status" value="1"/>
</dbReference>
<dbReference type="InterPro" id="IPR027417">
    <property type="entry name" value="P-loop_NTPase"/>
</dbReference>
<dbReference type="InterPro" id="IPR036457">
    <property type="entry name" value="PPM-type-like_dom_sf"/>
</dbReference>
<dbReference type="EMBL" id="BSSA01000014">
    <property type="protein sequence ID" value="GLW71958.1"/>
    <property type="molecule type" value="Genomic_DNA"/>
</dbReference>
<protein>
    <recommendedName>
        <fullName evidence="4">ABC transporter domain-containing protein</fullName>
    </recommendedName>
</protein>
<dbReference type="PROSITE" id="PS50893">
    <property type="entry name" value="ABC_TRANSPORTER_2"/>
    <property type="match status" value="1"/>
</dbReference>
<evidence type="ECO:0000313" key="5">
    <source>
        <dbReference type="EMBL" id="GLW71958.1"/>
    </source>
</evidence>
<dbReference type="AlphaFoldDB" id="A0A9W6V378"/>
<dbReference type="Pfam" id="PF13581">
    <property type="entry name" value="HATPase_c_2"/>
    <property type="match status" value="1"/>
</dbReference>
<dbReference type="Pfam" id="PF07228">
    <property type="entry name" value="SpoIIE"/>
    <property type="match status" value="1"/>
</dbReference>
<proteinExistence type="predicted"/>
<feature type="domain" description="ABC transporter" evidence="4">
    <location>
        <begin position="7"/>
        <end position="243"/>
    </location>
</feature>
<dbReference type="Gene3D" id="3.30.565.10">
    <property type="entry name" value="Histidine kinase-like ATPase, C-terminal domain"/>
    <property type="match status" value="1"/>
</dbReference>
<gene>
    <name evidence="5" type="ORF">Kpho02_42570</name>
</gene>
<evidence type="ECO:0000313" key="6">
    <source>
        <dbReference type="Proteomes" id="UP001165041"/>
    </source>
</evidence>
<dbReference type="SMART" id="SM00382">
    <property type="entry name" value="AAA"/>
    <property type="match status" value="1"/>
</dbReference>
<reference evidence="5" key="1">
    <citation type="submission" date="2023-02" db="EMBL/GenBank/DDBJ databases">
        <title>Kitasatospora phosalacinea NBRC 14627.</title>
        <authorList>
            <person name="Ichikawa N."/>
            <person name="Sato H."/>
            <person name="Tonouchi N."/>
        </authorList>
    </citation>
    <scope>NUCLEOTIDE SEQUENCE</scope>
    <source>
        <strain evidence="5">NBRC 14627</strain>
    </source>
</reference>
<keyword evidence="3" id="KW-0067">ATP-binding</keyword>
<dbReference type="PANTHER" id="PTHR43156">
    <property type="entry name" value="STAGE II SPORULATION PROTEIN E-RELATED"/>
    <property type="match status" value="1"/>
</dbReference>
<dbReference type="GO" id="GO:0016791">
    <property type="term" value="F:phosphatase activity"/>
    <property type="evidence" value="ECO:0007669"/>
    <property type="project" value="TreeGrafter"/>
</dbReference>
<dbReference type="FunFam" id="3.30.565.10:FF:000028">
    <property type="entry name" value="PAS sensor protein"/>
    <property type="match status" value="1"/>
</dbReference>
<dbReference type="CDD" id="cd03216">
    <property type="entry name" value="ABC_Carb_Monos_I"/>
    <property type="match status" value="1"/>
</dbReference>
<dbReference type="SUPFAM" id="SSF81606">
    <property type="entry name" value="PP2C-like"/>
    <property type="match status" value="1"/>
</dbReference>
<dbReference type="InterPro" id="IPR001932">
    <property type="entry name" value="PPM-type_phosphatase-like_dom"/>
</dbReference>
<dbReference type="CDD" id="cd16936">
    <property type="entry name" value="HATPase_RsbW-like"/>
    <property type="match status" value="1"/>
</dbReference>
<keyword evidence="2" id="KW-0378">Hydrolase</keyword>
<evidence type="ECO:0000256" key="1">
    <source>
        <dbReference type="ARBA" id="ARBA00022741"/>
    </source>
</evidence>
<evidence type="ECO:0000256" key="3">
    <source>
        <dbReference type="ARBA" id="ARBA00022840"/>
    </source>
</evidence>
<dbReference type="Pfam" id="PF00005">
    <property type="entry name" value="ABC_tran"/>
    <property type="match status" value="1"/>
</dbReference>
<dbReference type="PANTHER" id="PTHR43156:SF2">
    <property type="entry name" value="STAGE II SPORULATION PROTEIN E"/>
    <property type="match status" value="1"/>
</dbReference>
<dbReference type="SUPFAM" id="SSF55874">
    <property type="entry name" value="ATPase domain of HSP90 chaperone/DNA topoisomerase II/histidine kinase"/>
    <property type="match status" value="1"/>
</dbReference>
<comment type="caution">
    <text evidence="5">The sequence shown here is derived from an EMBL/GenBank/DDBJ whole genome shotgun (WGS) entry which is preliminary data.</text>
</comment>
<evidence type="ECO:0000259" key="4">
    <source>
        <dbReference type="PROSITE" id="PS50893"/>
    </source>
</evidence>
<evidence type="ECO:0000256" key="2">
    <source>
        <dbReference type="ARBA" id="ARBA00022801"/>
    </source>
</evidence>
<dbReference type="SMART" id="SM00331">
    <property type="entry name" value="PP2C_SIG"/>
    <property type="match status" value="1"/>
</dbReference>
<dbReference type="InterPro" id="IPR036890">
    <property type="entry name" value="HATPase_C_sf"/>
</dbReference>
<dbReference type="GO" id="GO:0016887">
    <property type="term" value="F:ATP hydrolysis activity"/>
    <property type="evidence" value="ECO:0007669"/>
    <property type="project" value="InterPro"/>
</dbReference>
<dbReference type="SUPFAM" id="SSF52540">
    <property type="entry name" value="P-loop containing nucleoside triphosphate hydrolases"/>
    <property type="match status" value="1"/>
</dbReference>
<dbReference type="GO" id="GO:0005524">
    <property type="term" value="F:ATP binding"/>
    <property type="evidence" value="ECO:0007669"/>
    <property type="project" value="UniProtKB-KW"/>
</dbReference>
<name>A0A9W6V378_9ACTN</name>
<dbReference type="Gene3D" id="3.40.50.300">
    <property type="entry name" value="P-loop containing nucleotide triphosphate hydrolases"/>
    <property type="match status" value="1"/>
</dbReference>
<dbReference type="InterPro" id="IPR052016">
    <property type="entry name" value="Bact_Sigma-Reg"/>
</dbReference>